<feature type="compositionally biased region" description="Basic and acidic residues" evidence="6">
    <location>
        <begin position="438"/>
        <end position="450"/>
    </location>
</feature>
<feature type="compositionally biased region" description="Polar residues" evidence="6">
    <location>
        <begin position="484"/>
        <end position="494"/>
    </location>
</feature>
<dbReference type="AlphaFoldDB" id="A0A2K6EUL6"/>
<dbReference type="Proteomes" id="UP000233160">
    <property type="component" value="Unassembled WGS sequence"/>
</dbReference>
<evidence type="ECO:0000256" key="4">
    <source>
        <dbReference type="ARBA" id="ARBA00023054"/>
    </source>
</evidence>
<organism evidence="7 8">
    <name type="scientific">Propithecus coquereli</name>
    <name type="common">Coquerel's sifaka</name>
    <name type="synonym">Propithecus verreauxi coquereli</name>
    <dbReference type="NCBI Taxonomy" id="379532"/>
    <lineage>
        <taxon>Eukaryota</taxon>
        <taxon>Metazoa</taxon>
        <taxon>Chordata</taxon>
        <taxon>Craniata</taxon>
        <taxon>Vertebrata</taxon>
        <taxon>Euteleostomi</taxon>
        <taxon>Mammalia</taxon>
        <taxon>Eutheria</taxon>
        <taxon>Euarchontoglires</taxon>
        <taxon>Primates</taxon>
        <taxon>Strepsirrhini</taxon>
        <taxon>Lemuriformes</taxon>
        <taxon>Indriidae</taxon>
        <taxon>Propithecus</taxon>
    </lineage>
</organism>
<keyword evidence="3" id="KW-0963">Cytoplasm</keyword>
<feature type="region of interest" description="Disordered" evidence="6">
    <location>
        <begin position="167"/>
        <end position="252"/>
    </location>
</feature>
<dbReference type="GO" id="GO:0046785">
    <property type="term" value="P:microtubule polymerization"/>
    <property type="evidence" value="ECO:0007669"/>
    <property type="project" value="Ensembl"/>
</dbReference>
<protein>
    <submittedName>
        <fullName evidence="7">MAP7 domain containing 3</fullName>
    </submittedName>
</protein>
<evidence type="ECO:0000256" key="3">
    <source>
        <dbReference type="ARBA" id="ARBA00022490"/>
    </source>
</evidence>
<feature type="region of interest" description="Disordered" evidence="6">
    <location>
        <begin position="789"/>
        <end position="840"/>
    </location>
</feature>
<feature type="compositionally biased region" description="Polar residues" evidence="6">
    <location>
        <begin position="740"/>
        <end position="749"/>
    </location>
</feature>
<dbReference type="STRING" id="379532.ENSPCOP00000005432"/>
<feature type="region of interest" description="Disordered" evidence="6">
    <location>
        <begin position="535"/>
        <end position="568"/>
    </location>
</feature>
<proteinExistence type="inferred from homology"/>
<evidence type="ECO:0000256" key="5">
    <source>
        <dbReference type="ARBA" id="ARBA00023212"/>
    </source>
</evidence>
<dbReference type="GO" id="GO:0008017">
    <property type="term" value="F:microtubule binding"/>
    <property type="evidence" value="ECO:0007669"/>
    <property type="project" value="Ensembl"/>
</dbReference>
<dbReference type="GeneTree" id="ENSGT00950000182941"/>
<feature type="compositionally biased region" description="Basic residues" evidence="6">
    <location>
        <begin position="803"/>
        <end position="812"/>
    </location>
</feature>
<feature type="compositionally biased region" description="Basic and acidic residues" evidence="6">
    <location>
        <begin position="63"/>
        <end position="140"/>
    </location>
</feature>
<evidence type="ECO:0000256" key="1">
    <source>
        <dbReference type="ARBA" id="ARBA00004245"/>
    </source>
</evidence>
<dbReference type="PANTHER" id="PTHR15073">
    <property type="entry name" value="MICROTUBULE-ASSOCIATED PROTEIN"/>
    <property type="match status" value="1"/>
</dbReference>
<dbReference type="PANTHER" id="PTHR15073:SF5">
    <property type="entry name" value="MAP7 DOMAIN-CONTAINING PROTEIN 3"/>
    <property type="match status" value="1"/>
</dbReference>
<keyword evidence="8" id="KW-1185">Reference proteome</keyword>
<dbReference type="OMA" id="CDMKTFR"/>
<feature type="compositionally biased region" description="Low complexity" evidence="6">
    <location>
        <begin position="413"/>
        <end position="428"/>
    </location>
</feature>
<sequence>KMADRSVGAGGSTSLRGLRERMVAAAHAIAEERRNQSGVSPIASQSSNLRSACKPVIDGSVLKNDEKQRLAKERREEKRRQQDANKEMQLLEKARKAKIQYEKQMEEKQRKLREQKEKDEQRRISAEEKRKQKLEEERERYKAVLYRTLERSSRAELRQKRWSWEGSILANSESRSANKRSTSTEKLEQGTSAFHKQTFMSPAGLQNSVAKGKTEKKRSSSLNRRDSKLHSSTDTEQGEEKPGAINNHIFQHINVPSRSYSSDELKTTITFPKSTVKMPPQTKLEMAPQEKVEIPLKASVAVPPKVNVEAFPRASMEASPKAKVEAPPEVGVEASPEANVEAPPEASVEVTPKASMHSSPEMSEDSSPLVSVNSLEVSVDTSPEVSLEVPPEESTEASPEVMIEVNPEVMVEAPPEASVEAPPKASPEISMEASPKAKVRDTLQKSEMDKQTSNSITKKCPSSYIPCYKWSSSPASGYRPPSPISTNRQIQKNRPPSPSPVVSKQSPQASLSNKIIPVQCTPIVQNTLGTVKKRREAVSKTTNKCEPSSQRHIIYEESGNKSTPGTMNAEEATKILAERRRLVREQREKEEEERLQQEMEPRSVQKMKDVAEKAVEGQVEEFSKLEDEQGQKDTKKKKGCQDQEDQEVLLQKGDTKIKAQEEADKRKKEHERIMLQNLQERLERKKRIEEIMKRTRKTDVNASKVAAQTSGNDTYEEDEADDEDESESDEDSLDEMFPSAMQNGRNSPTKLKAKKMSHKLVFLEATTGQVRKESKTYFNGDLKTFKQKSMKDPLTQIKGSRPSTKRTRRTAKTGKVNGSNTIRSSLRFHDILPKSPDTFR</sequence>
<reference evidence="7" key="2">
    <citation type="submission" date="2025-09" db="UniProtKB">
        <authorList>
            <consortium name="Ensembl"/>
        </authorList>
    </citation>
    <scope>IDENTIFICATION</scope>
</reference>
<dbReference type="InterPro" id="IPR008604">
    <property type="entry name" value="MAP7_fam"/>
</dbReference>
<dbReference type="Pfam" id="PF05672">
    <property type="entry name" value="MAP7"/>
    <property type="match status" value="1"/>
</dbReference>
<feature type="compositionally biased region" description="Basic and acidic residues" evidence="6">
    <location>
        <begin position="680"/>
        <end position="699"/>
    </location>
</feature>
<feature type="region of interest" description="Disordered" evidence="6">
    <location>
        <begin position="314"/>
        <end position="399"/>
    </location>
</feature>
<feature type="region of interest" description="Disordered" evidence="6">
    <location>
        <begin position="413"/>
        <end position="514"/>
    </location>
</feature>
<evidence type="ECO:0000256" key="6">
    <source>
        <dbReference type="SAM" id="MobiDB-lite"/>
    </source>
</evidence>
<feature type="compositionally biased region" description="Polar residues" evidence="6">
    <location>
        <begin position="36"/>
        <end position="50"/>
    </location>
</feature>
<reference evidence="7" key="1">
    <citation type="submission" date="2025-08" db="UniProtKB">
        <authorList>
            <consortium name="Ensembl"/>
        </authorList>
    </citation>
    <scope>IDENTIFICATION</scope>
</reference>
<feature type="compositionally biased region" description="Basic and acidic residues" evidence="6">
    <location>
        <begin position="585"/>
        <end position="633"/>
    </location>
</feature>
<feature type="compositionally biased region" description="Polar residues" evidence="6">
    <location>
        <begin position="539"/>
        <end position="551"/>
    </location>
</feature>
<dbReference type="Ensembl" id="ENSPCOT00000015813.1">
    <property type="protein sequence ID" value="ENSPCOP00000005432.1"/>
    <property type="gene ID" value="ENSPCOG00000013618.1"/>
</dbReference>
<feature type="compositionally biased region" description="Polar residues" evidence="6">
    <location>
        <begin position="189"/>
        <end position="209"/>
    </location>
</feature>
<feature type="compositionally biased region" description="Polar residues" evidence="6">
    <location>
        <begin position="356"/>
        <end position="380"/>
    </location>
</feature>
<comment type="similarity">
    <text evidence="2">Belongs to the MAP7 family.</text>
</comment>
<feature type="compositionally biased region" description="Low complexity" evidence="6">
    <location>
        <begin position="500"/>
        <end position="510"/>
    </location>
</feature>
<evidence type="ECO:0000313" key="7">
    <source>
        <dbReference type="Ensembl" id="ENSPCOP00000005432.1"/>
    </source>
</evidence>
<dbReference type="GO" id="GO:0015630">
    <property type="term" value="C:microtubule cytoskeleton"/>
    <property type="evidence" value="ECO:0007669"/>
    <property type="project" value="InterPro"/>
</dbReference>
<dbReference type="InterPro" id="IPR051483">
    <property type="entry name" value="MAP7_domain-containing"/>
</dbReference>
<feature type="region of interest" description="Disordered" evidence="6">
    <location>
        <begin position="585"/>
        <end position="753"/>
    </location>
</feature>
<evidence type="ECO:0000256" key="2">
    <source>
        <dbReference type="ARBA" id="ARBA00007525"/>
    </source>
</evidence>
<name>A0A2K6EUL6_PROCO</name>
<accession>A0A2K6EUL6</accession>
<gene>
    <name evidence="7" type="primary">MAP7D3</name>
</gene>
<feature type="compositionally biased region" description="Polar residues" evidence="6">
    <location>
        <begin position="169"/>
        <end position="181"/>
    </location>
</feature>
<comment type="subcellular location">
    <subcellularLocation>
        <location evidence="1">Cytoplasm</location>
        <location evidence="1">Cytoskeleton</location>
    </subcellularLocation>
</comment>
<feature type="compositionally biased region" description="Basic and acidic residues" evidence="6">
    <location>
        <begin position="223"/>
        <end position="242"/>
    </location>
</feature>
<feature type="region of interest" description="Disordered" evidence="6">
    <location>
        <begin position="32"/>
        <end position="140"/>
    </location>
</feature>
<keyword evidence="5" id="KW-0206">Cytoskeleton</keyword>
<feature type="compositionally biased region" description="Basic and acidic residues" evidence="6">
    <location>
        <begin position="827"/>
        <end position="840"/>
    </location>
</feature>
<evidence type="ECO:0000313" key="8">
    <source>
        <dbReference type="Proteomes" id="UP000233160"/>
    </source>
</evidence>
<feature type="compositionally biased region" description="Acidic residues" evidence="6">
    <location>
        <begin position="714"/>
        <end position="734"/>
    </location>
</feature>
<keyword evidence="4" id="KW-0175">Coiled coil</keyword>
<feature type="compositionally biased region" description="Basic and acidic residues" evidence="6">
    <location>
        <begin position="653"/>
        <end position="673"/>
    </location>
</feature>